<dbReference type="Gene3D" id="1.10.510.10">
    <property type="entry name" value="Transferase(Phosphotransferase) domain 1"/>
    <property type="match status" value="1"/>
</dbReference>
<evidence type="ECO:0000313" key="4">
    <source>
        <dbReference type="EMBL" id="KAH8522945.1"/>
    </source>
</evidence>
<reference evidence="4" key="1">
    <citation type="journal article" date="2021" name="J. Hered.">
        <title>Genome Assembly of Salicaceae Populus deltoides (Eastern Cottonwood) I-69 Based on Nanopore Sequencing and Hi-C Technologies.</title>
        <authorList>
            <person name="Bai S."/>
            <person name="Wu H."/>
            <person name="Zhang J."/>
            <person name="Pan Z."/>
            <person name="Zhao W."/>
            <person name="Li Z."/>
            <person name="Tong C."/>
        </authorList>
    </citation>
    <scope>NUCLEOTIDE SEQUENCE</scope>
    <source>
        <tissue evidence="4">Leaf</tissue>
    </source>
</reference>
<evidence type="ECO:0000313" key="5">
    <source>
        <dbReference type="Proteomes" id="UP000807159"/>
    </source>
</evidence>
<dbReference type="PROSITE" id="PS00108">
    <property type="entry name" value="PROTEIN_KINASE_ST"/>
    <property type="match status" value="1"/>
</dbReference>
<dbReference type="InterPro" id="IPR000719">
    <property type="entry name" value="Prot_kinase_dom"/>
</dbReference>
<dbReference type="Pfam" id="PF00069">
    <property type="entry name" value="Pkinase"/>
    <property type="match status" value="1"/>
</dbReference>
<evidence type="ECO:0000256" key="1">
    <source>
        <dbReference type="ARBA" id="ARBA00022741"/>
    </source>
</evidence>
<comment type="caution">
    <text evidence="4">The sequence shown here is derived from an EMBL/GenBank/DDBJ whole genome shotgun (WGS) entry which is preliminary data.</text>
</comment>
<dbReference type="InterPro" id="IPR011009">
    <property type="entry name" value="Kinase-like_dom_sf"/>
</dbReference>
<dbReference type="SUPFAM" id="SSF56112">
    <property type="entry name" value="Protein kinase-like (PK-like)"/>
    <property type="match status" value="1"/>
</dbReference>
<dbReference type="GO" id="GO:0004674">
    <property type="term" value="F:protein serine/threonine kinase activity"/>
    <property type="evidence" value="ECO:0007669"/>
    <property type="project" value="TreeGrafter"/>
</dbReference>
<dbReference type="PANTHER" id="PTHR24346">
    <property type="entry name" value="MAP/MICROTUBULE AFFINITY-REGULATING KINASE"/>
    <property type="match status" value="1"/>
</dbReference>
<dbReference type="Gene3D" id="3.30.200.20">
    <property type="entry name" value="Phosphorylase Kinase, domain 1"/>
    <property type="match status" value="1"/>
</dbReference>
<dbReference type="GO" id="GO:0035556">
    <property type="term" value="P:intracellular signal transduction"/>
    <property type="evidence" value="ECO:0007669"/>
    <property type="project" value="TreeGrafter"/>
</dbReference>
<keyword evidence="5" id="KW-1185">Reference proteome</keyword>
<protein>
    <recommendedName>
        <fullName evidence="3">Protein kinase domain-containing protein</fullName>
    </recommendedName>
</protein>
<feature type="domain" description="Protein kinase" evidence="3">
    <location>
        <begin position="121"/>
        <end position="257"/>
    </location>
</feature>
<dbReference type="GO" id="GO:0005524">
    <property type="term" value="F:ATP binding"/>
    <property type="evidence" value="ECO:0007669"/>
    <property type="project" value="UniProtKB-KW"/>
</dbReference>
<dbReference type="PANTHER" id="PTHR24346:SF53">
    <property type="entry name" value="GEMINIVIRUS REP INTERACTING KINASE 1 ISOFORM 1"/>
    <property type="match status" value="1"/>
</dbReference>
<keyword evidence="1" id="KW-0547">Nucleotide-binding</keyword>
<evidence type="ECO:0000259" key="3">
    <source>
        <dbReference type="PROSITE" id="PS50011"/>
    </source>
</evidence>
<sequence length="257" mass="28933">MGKNLAHEVLWSAAPSAFLDVSVLKEDSSLRNPKKSVLPMDCTSNSFSQECAGSDHSCRQDDGEDIFYQKLSYRNIFVDMEEQSIPCTPRTAQACKKIPVTVITSVKHSKHSNGRKMINEYVKERKINQGSYGRVVLYRNSNDGIPYAIKVVCKSRLRKLRITQSETAMTDVLREVSILKTLEHPNIINVVENIVHGDIKPKNLLVTTSGRVKIVDFSFGHAFEVKNSTKSSLQISTLTPSNCEFKLLLQTYQTHLI</sequence>
<keyword evidence="2" id="KW-0067">ATP-binding</keyword>
<dbReference type="GO" id="GO:0005737">
    <property type="term" value="C:cytoplasm"/>
    <property type="evidence" value="ECO:0007669"/>
    <property type="project" value="TreeGrafter"/>
</dbReference>
<organism evidence="4 5">
    <name type="scientific">Populus deltoides</name>
    <name type="common">Eastern poplar</name>
    <name type="synonym">Eastern cottonwood</name>
    <dbReference type="NCBI Taxonomy" id="3696"/>
    <lineage>
        <taxon>Eukaryota</taxon>
        <taxon>Viridiplantae</taxon>
        <taxon>Streptophyta</taxon>
        <taxon>Embryophyta</taxon>
        <taxon>Tracheophyta</taxon>
        <taxon>Spermatophyta</taxon>
        <taxon>Magnoliopsida</taxon>
        <taxon>eudicotyledons</taxon>
        <taxon>Gunneridae</taxon>
        <taxon>Pentapetalae</taxon>
        <taxon>rosids</taxon>
        <taxon>fabids</taxon>
        <taxon>Malpighiales</taxon>
        <taxon>Salicaceae</taxon>
        <taxon>Saliceae</taxon>
        <taxon>Populus</taxon>
    </lineage>
</organism>
<name>A0A8T2ZZT0_POPDE</name>
<dbReference type="InterPro" id="IPR008271">
    <property type="entry name" value="Ser/Thr_kinase_AS"/>
</dbReference>
<proteinExistence type="predicted"/>
<dbReference type="AlphaFoldDB" id="A0A8T2ZZT0"/>
<dbReference type="EMBL" id="JACEGQ020000001">
    <property type="protein sequence ID" value="KAH8522945.1"/>
    <property type="molecule type" value="Genomic_DNA"/>
</dbReference>
<accession>A0A8T2ZZT0</accession>
<dbReference type="PROSITE" id="PS50011">
    <property type="entry name" value="PROTEIN_KINASE_DOM"/>
    <property type="match status" value="1"/>
</dbReference>
<evidence type="ECO:0000256" key="2">
    <source>
        <dbReference type="ARBA" id="ARBA00022840"/>
    </source>
</evidence>
<gene>
    <name evidence="4" type="ORF">H0E87_003560</name>
</gene>
<dbReference type="Proteomes" id="UP000807159">
    <property type="component" value="Chromosome 1"/>
</dbReference>